<gene>
    <name evidence="1" type="ORF">J2736_001063</name>
</gene>
<dbReference type="InterPro" id="IPR036237">
    <property type="entry name" value="Xyl_isomerase-like_sf"/>
</dbReference>
<dbReference type="Proteomes" id="UP001267290">
    <property type="component" value="Unassembled WGS sequence"/>
</dbReference>
<dbReference type="EMBL" id="JAVDSB010000001">
    <property type="protein sequence ID" value="MDR6549880.1"/>
    <property type="molecule type" value="Genomic_DNA"/>
</dbReference>
<keyword evidence="1" id="KW-0413">Isomerase</keyword>
<accession>A0ABU1NQY4</accession>
<proteinExistence type="predicted"/>
<reference evidence="1 2" key="1">
    <citation type="submission" date="2023-07" db="EMBL/GenBank/DDBJ databases">
        <title>Sorghum-associated microbial communities from plants grown in Nebraska, USA.</title>
        <authorList>
            <person name="Schachtman D."/>
        </authorList>
    </citation>
    <scope>NUCLEOTIDE SEQUENCE [LARGE SCALE GENOMIC DNA]</scope>
    <source>
        <strain evidence="1 2">CC258</strain>
    </source>
</reference>
<dbReference type="Gene3D" id="3.20.20.150">
    <property type="entry name" value="Divalent-metal-dependent TIM barrel enzymes"/>
    <property type="match status" value="1"/>
</dbReference>
<dbReference type="GO" id="GO:0016853">
    <property type="term" value="F:isomerase activity"/>
    <property type="evidence" value="ECO:0007669"/>
    <property type="project" value="UniProtKB-KW"/>
</dbReference>
<organism evidence="1 2">
    <name type="scientific">Paenibacillus qinlingensis</name>
    <dbReference type="NCBI Taxonomy" id="1837343"/>
    <lineage>
        <taxon>Bacteria</taxon>
        <taxon>Bacillati</taxon>
        <taxon>Bacillota</taxon>
        <taxon>Bacilli</taxon>
        <taxon>Bacillales</taxon>
        <taxon>Paenibacillaceae</taxon>
        <taxon>Paenibacillus</taxon>
    </lineage>
</organism>
<evidence type="ECO:0000313" key="1">
    <source>
        <dbReference type="EMBL" id="MDR6549880.1"/>
    </source>
</evidence>
<evidence type="ECO:0000313" key="2">
    <source>
        <dbReference type="Proteomes" id="UP001267290"/>
    </source>
</evidence>
<comment type="caution">
    <text evidence="1">The sequence shown here is derived from an EMBL/GenBank/DDBJ whole genome shotgun (WGS) entry which is preliminary data.</text>
</comment>
<protein>
    <submittedName>
        <fullName evidence="1">Sugar phosphate isomerase/epimerase</fullName>
    </submittedName>
</protein>
<keyword evidence="2" id="KW-1185">Reference proteome</keyword>
<name>A0ABU1NQY4_9BACL</name>
<sequence length="279" mass="31658">MTMQLRGYKSLWEWNGSWEGKLAGVAEAGYVGVEYTPPADPKDDPTFRKDLDDMNLSFIAQVVTRGPDHSRSFREQVLRAAELRPVLINSHSAADRMTADEQLRFFEAALRVEQEIGIPIAHETHRGRAFFTPWHTAAVLKQLPALAIGADFSHWCAACESMPSPDDEDVRLSISRAIHIHGRVGYPEGPQVSDPRAPEFAAHVETFIDLWLRICQHRFDAGADIMTFTPEFGPPPYLQVQPYTRQPVADLWDVNLWMFQTFKSRYDLLFSDSQLLSSL</sequence>
<dbReference type="SUPFAM" id="SSF51658">
    <property type="entry name" value="Xylose isomerase-like"/>
    <property type="match status" value="1"/>
</dbReference>